<dbReference type="OrthoDB" id="248495at2759"/>
<accession>A0A6P8XXI5</accession>
<dbReference type="PROSITE" id="PS00108">
    <property type="entry name" value="PROTEIN_KINASE_ST"/>
    <property type="match status" value="1"/>
</dbReference>
<feature type="region of interest" description="Disordered" evidence="8">
    <location>
        <begin position="511"/>
        <end position="561"/>
    </location>
</feature>
<evidence type="ECO:0000256" key="8">
    <source>
        <dbReference type="SAM" id="MobiDB-lite"/>
    </source>
</evidence>
<evidence type="ECO:0000259" key="10">
    <source>
        <dbReference type="PROSITE" id="PS51489"/>
    </source>
</evidence>
<dbReference type="RefSeq" id="XP_034102092.1">
    <property type="nucleotide sequence ID" value="XM_034246201.2"/>
</dbReference>
<keyword evidence="6" id="KW-0137">Centromere</keyword>
<feature type="domain" description="BUB1 N-terminal" evidence="10">
    <location>
        <begin position="41"/>
        <end position="202"/>
    </location>
</feature>
<dbReference type="GO" id="GO:0007094">
    <property type="term" value="P:mitotic spindle assembly checkpoint signaling"/>
    <property type="evidence" value="ECO:0007669"/>
    <property type="project" value="InterPro"/>
</dbReference>
<evidence type="ECO:0000259" key="9">
    <source>
        <dbReference type="PROSITE" id="PS50011"/>
    </source>
</evidence>
<feature type="binding site" evidence="7">
    <location>
        <position position="1307"/>
    </location>
    <ligand>
        <name>ATP</name>
        <dbReference type="ChEBI" id="CHEBI:30616"/>
    </ligand>
</feature>
<evidence type="ECO:0000256" key="2">
    <source>
        <dbReference type="ARBA" id="ARBA00022454"/>
    </source>
</evidence>
<feature type="region of interest" description="Disordered" evidence="8">
    <location>
        <begin position="261"/>
        <end position="282"/>
    </location>
</feature>
<dbReference type="FunFam" id="1.10.510.10:FF:000807">
    <property type="entry name" value="Checkpoint serine/threonine-protein kinase bub1"/>
    <property type="match status" value="1"/>
</dbReference>
<dbReference type="InterPro" id="IPR008271">
    <property type="entry name" value="Ser/Thr_kinase_AS"/>
</dbReference>
<dbReference type="SUPFAM" id="SSF56112">
    <property type="entry name" value="Protein kinase-like (PK-like)"/>
    <property type="match status" value="1"/>
</dbReference>
<protein>
    <submittedName>
        <fullName evidence="12">Uncharacterized protein LOC117566657</fullName>
    </submittedName>
</protein>
<evidence type="ECO:0000256" key="1">
    <source>
        <dbReference type="ARBA" id="ARBA00004629"/>
    </source>
</evidence>
<dbReference type="InterPro" id="IPR015661">
    <property type="entry name" value="Bub1/Mad3"/>
</dbReference>
<name>A0A6P8XXI5_DROAB</name>
<dbReference type="Proteomes" id="UP000515160">
    <property type="component" value="Chromosome 3"/>
</dbReference>
<dbReference type="PANTHER" id="PTHR14030">
    <property type="entry name" value="MITOTIC CHECKPOINT SERINE/THREONINE-PROTEIN KINASE BUB1"/>
    <property type="match status" value="1"/>
</dbReference>
<feature type="domain" description="Protein kinase" evidence="9">
    <location>
        <begin position="1278"/>
        <end position="1565"/>
    </location>
</feature>
<evidence type="ECO:0000313" key="11">
    <source>
        <dbReference type="Proteomes" id="UP000515160"/>
    </source>
</evidence>
<dbReference type="PROSITE" id="PS51489">
    <property type="entry name" value="BUB1_N"/>
    <property type="match status" value="1"/>
</dbReference>
<keyword evidence="4" id="KW-0995">Kinetochore</keyword>
<dbReference type="InterPro" id="IPR017441">
    <property type="entry name" value="Protein_kinase_ATP_BS"/>
</dbReference>
<dbReference type="PROSITE" id="PS00107">
    <property type="entry name" value="PROTEIN_KINASE_ATP"/>
    <property type="match status" value="1"/>
</dbReference>
<feature type="region of interest" description="Disordered" evidence="8">
    <location>
        <begin position="733"/>
        <end position="754"/>
    </location>
</feature>
<dbReference type="FunFam" id="1.25.40.430:FF:000003">
    <property type="entry name" value="Checkpoint serine/threonine-protein kinase BUB1"/>
    <property type="match status" value="1"/>
</dbReference>
<evidence type="ECO:0000256" key="3">
    <source>
        <dbReference type="ARBA" id="ARBA00022741"/>
    </source>
</evidence>
<evidence type="ECO:0000256" key="7">
    <source>
        <dbReference type="PROSITE-ProRule" id="PRU10141"/>
    </source>
</evidence>
<dbReference type="GO" id="GO:0005634">
    <property type="term" value="C:nucleus"/>
    <property type="evidence" value="ECO:0007669"/>
    <property type="project" value="TreeGrafter"/>
</dbReference>
<dbReference type="SMART" id="SM00777">
    <property type="entry name" value="Mad3_BUB1_I"/>
    <property type="match status" value="1"/>
</dbReference>
<dbReference type="GO" id="GO:0051754">
    <property type="term" value="P:meiotic sister chromatid cohesion, centromeric"/>
    <property type="evidence" value="ECO:0007669"/>
    <property type="project" value="TreeGrafter"/>
</dbReference>
<dbReference type="Pfam" id="PF00069">
    <property type="entry name" value="Pkinase"/>
    <property type="match status" value="1"/>
</dbReference>
<keyword evidence="3 7" id="KW-0547">Nucleotide-binding</keyword>
<feature type="compositionally biased region" description="Polar residues" evidence="8">
    <location>
        <begin position="733"/>
        <end position="742"/>
    </location>
</feature>
<dbReference type="Gene3D" id="1.10.510.10">
    <property type="entry name" value="Transferase(Phosphotransferase) domain 1"/>
    <property type="match status" value="1"/>
</dbReference>
<dbReference type="SMART" id="SM00220">
    <property type="entry name" value="S_TKc"/>
    <property type="match status" value="1"/>
</dbReference>
<evidence type="ECO:0000256" key="4">
    <source>
        <dbReference type="ARBA" id="ARBA00022838"/>
    </source>
</evidence>
<dbReference type="CDD" id="cd13981">
    <property type="entry name" value="STKc_Bub1_BubR1"/>
    <property type="match status" value="1"/>
</dbReference>
<dbReference type="PROSITE" id="PS50011">
    <property type="entry name" value="PROTEIN_KINASE_DOM"/>
    <property type="match status" value="1"/>
</dbReference>
<keyword evidence="5 7" id="KW-0067">ATP-binding</keyword>
<dbReference type="GeneID" id="117566657"/>
<evidence type="ECO:0000256" key="5">
    <source>
        <dbReference type="ARBA" id="ARBA00022840"/>
    </source>
</evidence>
<dbReference type="InterPro" id="IPR000719">
    <property type="entry name" value="Prot_kinase_dom"/>
</dbReference>
<comment type="subcellular location">
    <subcellularLocation>
        <location evidence="1">Chromosome</location>
        <location evidence="1">Centromere</location>
        <location evidence="1">Kinetochore</location>
    </subcellularLocation>
</comment>
<dbReference type="PANTHER" id="PTHR14030:SF4">
    <property type="entry name" value="BUB1 KINASE, ISOFORM A-RELATED"/>
    <property type="match status" value="1"/>
</dbReference>
<gene>
    <name evidence="12" type="primary">LOC117566657</name>
</gene>
<dbReference type="GO" id="GO:0004672">
    <property type="term" value="F:protein kinase activity"/>
    <property type="evidence" value="ECO:0007669"/>
    <property type="project" value="InterPro"/>
</dbReference>
<dbReference type="InterPro" id="IPR013212">
    <property type="entry name" value="Mad3/Bub1_I"/>
</dbReference>
<sequence>MDFDNAKENIQPLASGRNVSLLQASLCQDASQELNAQRKQLELDIKNYSGDDPLEPWYNYICWIEQSYPAGGSNSGLQKVMHKCLTNFDRDERYKQDRRLIKLFIKFMGNQGDKIECYQEMYNSGIGTMLADFYIAWAYSYDLGGNMRKANDIFQLGIKCRAEPLEELKEAHQHFGFTVAQRMMYTDGEESAVATQELNDRRLALRSLHGQKRNNTITVGSVRTGAAIKSNMPGVVQNDAPSTSRASRNANRQLEVFNDENADAVNMPPPPAPTTDEAEPAKTSLRSIIDSAREQENLKEPIAWSKPHKHGKIFAANAAHDPAFAIHVDEQTLPPITNYERNFDKPFKRPPNFVAKSAPQKPWVTPVTIEDEPNSSALPCYDKCLTYPRPNMEFSPEEYLAYRWFKKRNDQHPFVLRNNEWWGNGATYGVRRYPNFATASKPQTIDPNDGYLKLPEVPSMRPMLEQLYNDEEQREYQLEEMLAVKWRTKRNEMRGEMDMEETVLMPQDKMPRRKSFFPEGGPPGSIRKSVMPHMSYIREENDEEDEEQQQPAEKKAPESSAIKIWVDPADEAPTTSSKAATIASKTATVVSPAFEDKFVAPAPPVSKFAIHEDDALPAPASQLNPAPSAFFDADETCSTQTFNIFLKSQAVSTPKMTQKQAPARQFGTLLKDTASPLPPAPAATVEEASGEAIAQPVSPMMRKQLSTILETSEHGGHGSSGGTNATTKSTIVSATTASSDTLQGGRLQGECTPGPTRLQRQIVAELDEEDLPVGNFERLQLWEPNAPSVPLLKSLHFQEDKTETVPRPLMACYQEDRTETLPKMPMALPEMSLLQSTANASKLFQQPAMPQLRHDEDDELNSLFCKTPAKSKAFGGGSPVFSVTSKRPCNQQTPEFSKSSIKQTQLAAKHSLDMFDEVASSGPTTKPTMPNKTESFMADLSLVPDTQAAPKMQPAEKNFELFLDDSMLPPPPPALPPMLDCTLPETQPETQHQQTVGLAHLTASFMKDCTELSICPLQLPVAPKSPPPKFEIFLDETMPPPSKPSAIVVTDSSQSKGGSHALVDKLETIGPAHLTASFMKDCTKLGNPSSSMKLKILDESADKSAKTSSGQTAGSDYFELNAATEMFASDLSIIKNSTLLPTKSKRSNSPVEQLKPVAVTELPHITIEKTHDHGEDGSIYYKTTPLSPKQSHTAWHQTSLCTPPRETYEHRKPSMDESALNSTLAQNNVNPFNADIINSLLDSIEFSQYIEKLPNCQLMGHVKRLAPQSMLEVCGEQFDVNKMIGKGAYGAVFVGEHKASGNKVALKQEKPTNYWEYYICLEVHSRLANEEMIGAFMHIDYALVSNNCSVYISEFSAYGSLITVCNKYKKYTNKNVDEYVVMMLCCQLLDIVDHLHAMGIIHADIKADNILLMKLVSTQAKELSLQLIDFGVSIDTKLFPPKQTFDYVHNDDAFKCIEMRTQRRWTYQLDLFGLAGVMHVLLFGRHMEVGQRQAGGIWMPKQAFPRYFNRQTWESVFRALLNVRDCQSMPNLQDLKTMLKSDLAEKEKYVEAAIAKFNMVMQRKS</sequence>
<dbReference type="GO" id="GO:0000776">
    <property type="term" value="C:kinetochore"/>
    <property type="evidence" value="ECO:0007669"/>
    <property type="project" value="UniProtKB-KW"/>
</dbReference>
<organism evidence="11 12">
    <name type="scientific">Drosophila albomicans</name>
    <name type="common">Fruit fly</name>
    <dbReference type="NCBI Taxonomy" id="7291"/>
    <lineage>
        <taxon>Eukaryota</taxon>
        <taxon>Metazoa</taxon>
        <taxon>Ecdysozoa</taxon>
        <taxon>Arthropoda</taxon>
        <taxon>Hexapoda</taxon>
        <taxon>Insecta</taxon>
        <taxon>Pterygota</taxon>
        <taxon>Neoptera</taxon>
        <taxon>Endopterygota</taxon>
        <taxon>Diptera</taxon>
        <taxon>Brachycera</taxon>
        <taxon>Muscomorpha</taxon>
        <taxon>Ephydroidea</taxon>
        <taxon>Drosophilidae</taxon>
        <taxon>Drosophila</taxon>
    </lineage>
</organism>
<keyword evidence="11" id="KW-1185">Reference proteome</keyword>
<proteinExistence type="predicted"/>
<dbReference type="InterPro" id="IPR011009">
    <property type="entry name" value="Kinase-like_dom_sf"/>
</dbReference>
<dbReference type="GO" id="GO:0005524">
    <property type="term" value="F:ATP binding"/>
    <property type="evidence" value="ECO:0007669"/>
    <property type="project" value="UniProtKB-UniRule"/>
</dbReference>
<evidence type="ECO:0000313" key="12">
    <source>
        <dbReference type="RefSeq" id="XP_034102092.1"/>
    </source>
</evidence>
<reference evidence="12" key="1">
    <citation type="submission" date="2025-08" db="UniProtKB">
        <authorList>
            <consortium name="RefSeq"/>
        </authorList>
    </citation>
    <scope>IDENTIFICATION</scope>
    <source>
        <strain evidence="12">15112-1751.03</strain>
        <tissue evidence="12">Whole Adult</tissue>
    </source>
</reference>
<dbReference type="GO" id="GO:0032991">
    <property type="term" value="C:protein-containing complex"/>
    <property type="evidence" value="ECO:0007669"/>
    <property type="project" value="UniProtKB-ARBA"/>
</dbReference>
<keyword evidence="2" id="KW-0158">Chromosome</keyword>
<evidence type="ECO:0000256" key="6">
    <source>
        <dbReference type="ARBA" id="ARBA00023328"/>
    </source>
</evidence>
<dbReference type="Gene3D" id="1.25.40.430">
    <property type="match status" value="1"/>
</dbReference>
<dbReference type="Pfam" id="PF08311">
    <property type="entry name" value="Mad3_BUB1_I"/>
    <property type="match status" value="1"/>
</dbReference>